<dbReference type="Pfam" id="PF13524">
    <property type="entry name" value="Glyco_trans_1_2"/>
    <property type="match status" value="1"/>
</dbReference>
<evidence type="ECO:0000259" key="1">
    <source>
        <dbReference type="Pfam" id="PF13524"/>
    </source>
</evidence>
<proteinExistence type="predicted"/>
<sequence>MIHEKRFSQVTRIDTIMADADARGWGPIAALAQLTAVLFQGRRRSFPDGRVGRARKLWDLRPRPRGNRDRVLLALLHSPAHIVHLRRSAAFREGYGTVVAWIIDSFRDDYPLRRAEYAGIDLICIIRRDELAHYRRHLGDRVMALNWGADVLGAGSDAGERPVDLLRIGRQPEAWQDDSATERVAAEHGLRFAGRPPLVPDLLENQRRVMAAYAATKFVIAHTNLASTDAYTHRVKEYITGRWTDALACGATVAGIQPKNDDSFRRLFWPGATLDFDRIDLRHNMQALAEAVAAWTPGQARRNHLMALERLDWRHGLKRIAETVSAGSPALDADLAEIARRTQTAPAC</sequence>
<dbReference type="EMBL" id="QZEW01000010">
    <property type="protein sequence ID" value="RJL20443.1"/>
    <property type="molecule type" value="Genomic_DNA"/>
</dbReference>
<evidence type="ECO:0000313" key="2">
    <source>
        <dbReference type="EMBL" id="RJL20443.1"/>
    </source>
</evidence>
<dbReference type="RefSeq" id="WP_119896753.1">
    <property type="nucleotide sequence ID" value="NZ_QNRC01000004.1"/>
</dbReference>
<dbReference type="InterPro" id="IPR055259">
    <property type="entry name" value="YkvP/CgeB_Glyco_trans-like"/>
</dbReference>
<dbReference type="OrthoDB" id="9179640at2"/>
<name>A0A419AB21_9RHOB</name>
<keyword evidence="3" id="KW-1185">Reference proteome</keyword>
<reference evidence="3" key="1">
    <citation type="submission" date="2018-09" db="EMBL/GenBank/DDBJ databases">
        <title>Paracoccus onubensis nov. sp. a moderate halophilic bacterium isolated from Gruta de las Maravillas (Aracena, Spain).</title>
        <authorList>
            <person name="Jurado V."/>
            <person name="Gutierrez-Patricio S."/>
            <person name="Gonzalez-Pimentel J.L."/>
            <person name="Miller A.Z."/>
            <person name="Laiz L."/>
            <person name="Saiz-Jimenez C."/>
        </authorList>
    </citation>
    <scope>NUCLEOTIDE SEQUENCE [LARGE SCALE GENOMIC DNA]</scope>
    <source>
        <strain evidence="3">DSM 26381</strain>
    </source>
</reference>
<dbReference type="Proteomes" id="UP000283587">
    <property type="component" value="Unassembled WGS sequence"/>
</dbReference>
<feature type="domain" description="Spore protein YkvP/CgeB glycosyl transferase-like" evidence="1">
    <location>
        <begin position="206"/>
        <end position="323"/>
    </location>
</feature>
<gene>
    <name evidence="2" type="ORF">D3P05_03285</name>
</gene>
<dbReference type="AlphaFoldDB" id="A0A419AB21"/>
<organism evidence="2 3">
    <name type="scientific">Paracoccus siganidrum</name>
    <dbReference type="NCBI Taxonomy" id="1276757"/>
    <lineage>
        <taxon>Bacteria</taxon>
        <taxon>Pseudomonadati</taxon>
        <taxon>Pseudomonadota</taxon>
        <taxon>Alphaproteobacteria</taxon>
        <taxon>Rhodobacterales</taxon>
        <taxon>Paracoccaceae</taxon>
        <taxon>Paracoccus</taxon>
    </lineage>
</organism>
<evidence type="ECO:0000313" key="3">
    <source>
        <dbReference type="Proteomes" id="UP000283587"/>
    </source>
</evidence>
<accession>A0A419AB21</accession>
<comment type="caution">
    <text evidence="2">The sequence shown here is derived from an EMBL/GenBank/DDBJ whole genome shotgun (WGS) entry which is preliminary data.</text>
</comment>
<protein>
    <recommendedName>
        <fullName evidence="1">Spore protein YkvP/CgeB glycosyl transferase-like domain-containing protein</fullName>
    </recommendedName>
</protein>